<reference evidence="4" key="1">
    <citation type="journal article" date="2019" name="Nat. Commun.">
        <title>Expansion of phycobilisome linker gene families in mesophilic red algae.</title>
        <authorList>
            <person name="Lee J."/>
            <person name="Kim D."/>
            <person name="Bhattacharya D."/>
            <person name="Yoon H.S."/>
        </authorList>
    </citation>
    <scope>NUCLEOTIDE SEQUENCE [LARGE SCALE GENOMIC DNA]</scope>
    <source>
        <strain evidence="4">CCMP 1328</strain>
    </source>
</reference>
<dbReference type="Proteomes" id="UP000324585">
    <property type="component" value="Unassembled WGS sequence"/>
</dbReference>
<feature type="compositionally biased region" description="Basic and acidic residues" evidence="1">
    <location>
        <begin position="95"/>
        <end position="114"/>
    </location>
</feature>
<sequence length="681" mass="77086">MNEAAHEFTRIKSAIWEPQGSIDHISNTDQDPDEANGQQSLVDRHREALLENTIRALDDGPTIVHDNEDTCGDEEWTIRNSDDDGPQLLTSSDSTSKKEVSFQHEDNTQHREETAPDDPLETVRRSARIKRAPRQFGLLTKPVKSIKDWPYDWKAAIANELSAHAKAGTFDIQEIIEHDDITERDAQVVRFRFIYGLKNWELGPARATPKARLVAQGCNLRSVEGAQLILSNEEIPYEVPASLQALRVTLNFALSHGHEIWISDIDYAYLHAPLLGPAVYMRVPQDMVKVGPAKIAPVVRLRKALYGLPRSGGDYNQYAREQLKQLGWTPTNADRNLYVRRSGDETYMLALYVDDILLAAPQLHQTKLQNELKETFTIQKGFQKVDDKGTRYMGMNFVRTNDQIVVSLPEYTKHVVDEFKLLRNTGESLKWANTPYLNKMNKKDLRLDEAGEYEEKAAKFIGMLLWLARTARPDVITAVALLSRHTHSWSKYADAMLTRIIEYIDRTATEGLTIKKLGKWRAMRAYSDADHAGCLFTSKSTTGYCCFLEDGNGKRSIIDWSSSKQGAVFDSTAASEIYALSVTLKAAVLPISMMLDEVGKPLPVTVYCDNEAAIKDTQHGYSKKLRYMHKIARVSLCFLHDLFFNKELGLCLEYVHTSENVADIFTKQLAAAEFTKHRSQL</sequence>
<keyword evidence="4" id="KW-1185">Reference proteome</keyword>
<proteinExistence type="predicted"/>
<dbReference type="PANTHER" id="PTHR11439:SF463">
    <property type="entry name" value="REVERSE TRANSCRIPTASE TY1_COPIA-TYPE DOMAIN-CONTAINING PROTEIN"/>
    <property type="match status" value="1"/>
</dbReference>
<dbReference type="PANTHER" id="PTHR11439">
    <property type="entry name" value="GAG-POL-RELATED RETROTRANSPOSON"/>
    <property type="match status" value="1"/>
</dbReference>
<protein>
    <submittedName>
        <fullName evidence="3">Copia protein</fullName>
    </submittedName>
</protein>
<dbReference type="Pfam" id="PF07727">
    <property type="entry name" value="RVT_2"/>
    <property type="match status" value="1"/>
</dbReference>
<dbReference type="InterPro" id="IPR013103">
    <property type="entry name" value="RVT_2"/>
</dbReference>
<feature type="domain" description="Reverse transcriptase Ty1/copia-type" evidence="2">
    <location>
        <begin position="186"/>
        <end position="426"/>
    </location>
</feature>
<evidence type="ECO:0000313" key="4">
    <source>
        <dbReference type="Proteomes" id="UP000324585"/>
    </source>
</evidence>
<feature type="region of interest" description="Disordered" evidence="1">
    <location>
        <begin position="19"/>
        <end position="40"/>
    </location>
</feature>
<evidence type="ECO:0000259" key="2">
    <source>
        <dbReference type="Pfam" id="PF07727"/>
    </source>
</evidence>
<organism evidence="3 4">
    <name type="scientific">Porphyridium purpureum</name>
    <name type="common">Red alga</name>
    <name type="synonym">Porphyridium cruentum</name>
    <dbReference type="NCBI Taxonomy" id="35688"/>
    <lineage>
        <taxon>Eukaryota</taxon>
        <taxon>Rhodophyta</taxon>
        <taxon>Bangiophyceae</taxon>
        <taxon>Porphyridiales</taxon>
        <taxon>Porphyridiaceae</taxon>
        <taxon>Porphyridium</taxon>
    </lineage>
</organism>
<dbReference type="OrthoDB" id="7789875at2759"/>
<evidence type="ECO:0000256" key="1">
    <source>
        <dbReference type="SAM" id="MobiDB-lite"/>
    </source>
</evidence>
<dbReference type="OMA" id="HEIFHER"/>
<dbReference type="EMBL" id="VRMN01000002">
    <property type="protein sequence ID" value="KAA8497402.1"/>
    <property type="molecule type" value="Genomic_DNA"/>
</dbReference>
<feature type="region of interest" description="Disordered" evidence="1">
    <location>
        <begin position="60"/>
        <end position="127"/>
    </location>
</feature>
<dbReference type="CDD" id="cd09272">
    <property type="entry name" value="RNase_HI_RT_Ty1"/>
    <property type="match status" value="1"/>
</dbReference>
<evidence type="ECO:0000313" key="3">
    <source>
        <dbReference type="EMBL" id="KAA8497402.1"/>
    </source>
</evidence>
<name>A0A5J4Z2M0_PORPP</name>
<comment type="caution">
    <text evidence="3">The sequence shown here is derived from an EMBL/GenBank/DDBJ whole genome shotgun (WGS) entry which is preliminary data.</text>
</comment>
<dbReference type="AlphaFoldDB" id="A0A5J4Z2M0"/>
<gene>
    <name evidence="3" type="ORF">FVE85_1131</name>
</gene>
<accession>A0A5J4Z2M0</accession>